<protein>
    <submittedName>
        <fullName evidence="1">Uncharacterized protein</fullName>
    </submittedName>
</protein>
<dbReference type="EMBL" id="MU118076">
    <property type="protein sequence ID" value="KAF9645842.1"/>
    <property type="molecule type" value="Genomic_DNA"/>
</dbReference>
<name>A0ACB6Z8I6_THEGA</name>
<accession>A0ACB6Z8I6</accession>
<dbReference type="Proteomes" id="UP000886501">
    <property type="component" value="Unassembled WGS sequence"/>
</dbReference>
<reference evidence="1" key="2">
    <citation type="journal article" date="2020" name="Nat. Commun.">
        <title>Large-scale genome sequencing of mycorrhizal fungi provides insights into the early evolution of symbiotic traits.</title>
        <authorList>
            <person name="Miyauchi S."/>
            <person name="Kiss E."/>
            <person name="Kuo A."/>
            <person name="Drula E."/>
            <person name="Kohler A."/>
            <person name="Sanchez-Garcia M."/>
            <person name="Morin E."/>
            <person name="Andreopoulos B."/>
            <person name="Barry K.W."/>
            <person name="Bonito G."/>
            <person name="Buee M."/>
            <person name="Carver A."/>
            <person name="Chen C."/>
            <person name="Cichocki N."/>
            <person name="Clum A."/>
            <person name="Culley D."/>
            <person name="Crous P.W."/>
            <person name="Fauchery L."/>
            <person name="Girlanda M."/>
            <person name="Hayes R.D."/>
            <person name="Keri Z."/>
            <person name="LaButti K."/>
            <person name="Lipzen A."/>
            <person name="Lombard V."/>
            <person name="Magnuson J."/>
            <person name="Maillard F."/>
            <person name="Murat C."/>
            <person name="Nolan M."/>
            <person name="Ohm R.A."/>
            <person name="Pangilinan J."/>
            <person name="Pereira M.F."/>
            <person name="Perotto S."/>
            <person name="Peter M."/>
            <person name="Pfister S."/>
            <person name="Riley R."/>
            <person name="Sitrit Y."/>
            <person name="Stielow J.B."/>
            <person name="Szollosi G."/>
            <person name="Zifcakova L."/>
            <person name="Stursova M."/>
            <person name="Spatafora J.W."/>
            <person name="Tedersoo L."/>
            <person name="Vaario L.M."/>
            <person name="Yamada A."/>
            <person name="Yan M."/>
            <person name="Wang P."/>
            <person name="Xu J."/>
            <person name="Bruns T."/>
            <person name="Baldrian P."/>
            <person name="Vilgalys R."/>
            <person name="Dunand C."/>
            <person name="Henrissat B."/>
            <person name="Grigoriev I.V."/>
            <person name="Hibbett D."/>
            <person name="Nagy L.G."/>
            <person name="Martin F.M."/>
        </authorList>
    </citation>
    <scope>NUCLEOTIDE SEQUENCE</scope>
    <source>
        <strain evidence="1">P2</strain>
    </source>
</reference>
<sequence length="122" mass="13440">MLSVLGTCFGVAIQQGEGGDPCASLSLVPTQRPIDHPIDPNVTVNSIQAIPCEPRGLIWTSCRIFISLGLLKVGFTEEPSTDGILGMYIRRLRRVYRGDPREHSAIPERFPGSHQRDVRSDV</sequence>
<reference evidence="1" key="1">
    <citation type="submission" date="2019-10" db="EMBL/GenBank/DDBJ databases">
        <authorList>
            <consortium name="DOE Joint Genome Institute"/>
            <person name="Kuo A."/>
            <person name="Miyauchi S."/>
            <person name="Kiss E."/>
            <person name="Drula E."/>
            <person name="Kohler A."/>
            <person name="Sanchez-Garcia M."/>
            <person name="Andreopoulos B."/>
            <person name="Barry K.W."/>
            <person name="Bonito G."/>
            <person name="Buee M."/>
            <person name="Carver A."/>
            <person name="Chen C."/>
            <person name="Cichocki N."/>
            <person name="Clum A."/>
            <person name="Culley D."/>
            <person name="Crous P.W."/>
            <person name="Fauchery L."/>
            <person name="Girlanda M."/>
            <person name="Hayes R."/>
            <person name="Keri Z."/>
            <person name="Labutti K."/>
            <person name="Lipzen A."/>
            <person name="Lombard V."/>
            <person name="Magnuson J."/>
            <person name="Maillard F."/>
            <person name="Morin E."/>
            <person name="Murat C."/>
            <person name="Nolan M."/>
            <person name="Ohm R."/>
            <person name="Pangilinan J."/>
            <person name="Pereira M."/>
            <person name="Perotto S."/>
            <person name="Peter M."/>
            <person name="Riley R."/>
            <person name="Sitrit Y."/>
            <person name="Stielow B."/>
            <person name="Szollosi G."/>
            <person name="Zifcakova L."/>
            <person name="Stursova M."/>
            <person name="Spatafora J.W."/>
            <person name="Tedersoo L."/>
            <person name="Vaario L.-M."/>
            <person name="Yamada A."/>
            <person name="Yan M."/>
            <person name="Wang P."/>
            <person name="Xu J."/>
            <person name="Bruns T."/>
            <person name="Baldrian P."/>
            <person name="Vilgalys R."/>
            <person name="Henrissat B."/>
            <person name="Grigoriev I.V."/>
            <person name="Hibbett D."/>
            <person name="Nagy L.G."/>
            <person name="Martin F.M."/>
        </authorList>
    </citation>
    <scope>NUCLEOTIDE SEQUENCE</scope>
    <source>
        <strain evidence="1">P2</strain>
    </source>
</reference>
<organism evidence="1 2">
    <name type="scientific">Thelephora ganbajun</name>
    <name type="common">Ganba fungus</name>
    <dbReference type="NCBI Taxonomy" id="370292"/>
    <lineage>
        <taxon>Eukaryota</taxon>
        <taxon>Fungi</taxon>
        <taxon>Dikarya</taxon>
        <taxon>Basidiomycota</taxon>
        <taxon>Agaricomycotina</taxon>
        <taxon>Agaricomycetes</taxon>
        <taxon>Thelephorales</taxon>
        <taxon>Thelephoraceae</taxon>
        <taxon>Thelephora</taxon>
    </lineage>
</organism>
<comment type="caution">
    <text evidence="1">The sequence shown here is derived from an EMBL/GenBank/DDBJ whole genome shotgun (WGS) entry which is preliminary data.</text>
</comment>
<evidence type="ECO:0000313" key="1">
    <source>
        <dbReference type="EMBL" id="KAF9645842.1"/>
    </source>
</evidence>
<keyword evidence="2" id="KW-1185">Reference proteome</keyword>
<evidence type="ECO:0000313" key="2">
    <source>
        <dbReference type="Proteomes" id="UP000886501"/>
    </source>
</evidence>
<gene>
    <name evidence="1" type="ORF">BDM02DRAFT_395819</name>
</gene>
<proteinExistence type="predicted"/>